<evidence type="ECO:0000313" key="1">
    <source>
        <dbReference type="EMBL" id="PIZ99126.1"/>
    </source>
</evidence>
<dbReference type="Proteomes" id="UP000230405">
    <property type="component" value="Unassembled WGS sequence"/>
</dbReference>
<dbReference type="Pfam" id="PF02686">
    <property type="entry name" value="GatC"/>
    <property type="match status" value="1"/>
</dbReference>
<accession>A0A2M7VF13</accession>
<evidence type="ECO:0000313" key="2">
    <source>
        <dbReference type="Proteomes" id="UP000230405"/>
    </source>
</evidence>
<reference evidence="2" key="1">
    <citation type="submission" date="2017-09" db="EMBL/GenBank/DDBJ databases">
        <title>Depth-based differentiation of microbial function through sediment-hosted aquifers and enrichment of novel symbionts in the deep terrestrial subsurface.</title>
        <authorList>
            <person name="Probst A.J."/>
            <person name="Ladd B."/>
            <person name="Jarett J.K."/>
            <person name="Geller-Mcgrath D.E."/>
            <person name="Sieber C.M.K."/>
            <person name="Emerson J.B."/>
            <person name="Anantharaman K."/>
            <person name="Thomas B.C."/>
            <person name="Malmstrom R."/>
            <person name="Stieglmeier M."/>
            <person name="Klingl A."/>
            <person name="Woyke T."/>
            <person name="Ryan C.M."/>
            <person name="Banfield J.F."/>
        </authorList>
    </citation>
    <scope>NUCLEOTIDE SEQUENCE [LARGE SCALE GENOMIC DNA]</scope>
</reference>
<organism evidence="1 2">
    <name type="scientific">Candidatus Komeilibacteria bacterium CG_4_10_14_0_2_um_filter_37_10</name>
    <dbReference type="NCBI Taxonomy" id="1974470"/>
    <lineage>
        <taxon>Bacteria</taxon>
        <taxon>Candidatus Komeiliibacteriota</taxon>
    </lineage>
</organism>
<dbReference type="InterPro" id="IPR036113">
    <property type="entry name" value="Asp/Glu-ADT_sf_sub_c"/>
</dbReference>
<sequence length="97" mass="10992">MSLDKKQLKYLAELAKINITPAEEDRLLKQLSSILAYVQSLQDISCPEEIDHFADPVKNVNIWRADQVAPISEITRQKLLACAGEVENNLIRTKPVF</sequence>
<dbReference type="AlphaFoldDB" id="A0A2M7VF13"/>
<dbReference type="SUPFAM" id="SSF141000">
    <property type="entry name" value="Glu-tRNAGln amidotransferase C subunit"/>
    <property type="match status" value="1"/>
</dbReference>
<protein>
    <submittedName>
        <fullName evidence="1">Asp-tRNA(Asn)/Glu-tRNA(Gln) amidotransferase GatCAB subunit C</fullName>
    </submittedName>
</protein>
<comment type="caution">
    <text evidence="1">The sequence shown here is derived from an EMBL/GenBank/DDBJ whole genome shotgun (WGS) entry which is preliminary data.</text>
</comment>
<keyword evidence="1" id="KW-0808">Transferase</keyword>
<gene>
    <name evidence="1" type="primary">gatC</name>
    <name evidence="1" type="ORF">COX77_02395</name>
</gene>
<dbReference type="EMBL" id="PFPO01000046">
    <property type="protein sequence ID" value="PIZ99126.1"/>
    <property type="molecule type" value="Genomic_DNA"/>
</dbReference>
<name>A0A2M7VF13_9BACT</name>
<proteinExistence type="predicted"/>
<dbReference type="GO" id="GO:0006450">
    <property type="term" value="P:regulation of translational fidelity"/>
    <property type="evidence" value="ECO:0007669"/>
    <property type="project" value="InterPro"/>
</dbReference>
<dbReference type="GO" id="GO:0016740">
    <property type="term" value="F:transferase activity"/>
    <property type="evidence" value="ECO:0007669"/>
    <property type="project" value="UniProtKB-KW"/>
</dbReference>
<dbReference type="InterPro" id="IPR003837">
    <property type="entry name" value="GatC"/>
</dbReference>
<dbReference type="NCBIfam" id="TIGR00135">
    <property type="entry name" value="gatC"/>
    <property type="match status" value="1"/>
</dbReference>
<dbReference type="Gene3D" id="1.10.20.60">
    <property type="entry name" value="Glu-tRNAGln amidotransferase C subunit, N-terminal domain"/>
    <property type="match status" value="1"/>
</dbReference>